<dbReference type="InterPro" id="IPR039538">
    <property type="entry name" value="BetI_C"/>
</dbReference>
<dbReference type="Proteomes" id="UP000321523">
    <property type="component" value="Unassembled WGS sequence"/>
</dbReference>
<dbReference type="Pfam" id="PF13977">
    <property type="entry name" value="TetR_C_6"/>
    <property type="match status" value="1"/>
</dbReference>
<reference evidence="7 8" key="1">
    <citation type="submission" date="2019-07" db="EMBL/GenBank/DDBJ databases">
        <title>Whole genome shotgun sequence of Skermanella aerolata NBRC 106429.</title>
        <authorList>
            <person name="Hosoyama A."/>
            <person name="Uohara A."/>
            <person name="Ohji S."/>
            <person name="Ichikawa N."/>
        </authorList>
    </citation>
    <scope>NUCLEOTIDE SEQUENCE [LARGE SCALE GENOMIC DNA]</scope>
    <source>
        <strain evidence="7 8">NBRC 106429</strain>
    </source>
</reference>
<dbReference type="SUPFAM" id="SSF46689">
    <property type="entry name" value="Homeodomain-like"/>
    <property type="match status" value="1"/>
</dbReference>
<dbReference type="GO" id="GO:0000976">
    <property type="term" value="F:transcription cis-regulatory region binding"/>
    <property type="evidence" value="ECO:0007669"/>
    <property type="project" value="TreeGrafter"/>
</dbReference>
<evidence type="ECO:0000256" key="5">
    <source>
        <dbReference type="PROSITE-ProRule" id="PRU00335"/>
    </source>
</evidence>
<evidence type="ECO:0000313" key="8">
    <source>
        <dbReference type="Proteomes" id="UP000321523"/>
    </source>
</evidence>
<evidence type="ECO:0000256" key="4">
    <source>
        <dbReference type="ARBA" id="ARBA00023163"/>
    </source>
</evidence>
<dbReference type="SUPFAM" id="SSF48498">
    <property type="entry name" value="Tetracyclin repressor-like, C-terminal domain"/>
    <property type="match status" value="1"/>
</dbReference>
<dbReference type="EMBL" id="BJYZ01000003">
    <property type="protein sequence ID" value="GEO37012.1"/>
    <property type="molecule type" value="Genomic_DNA"/>
</dbReference>
<organism evidence="7 8">
    <name type="scientific">Skermanella aerolata</name>
    <dbReference type="NCBI Taxonomy" id="393310"/>
    <lineage>
        <taxon>Bacteria</taxon>
        <taxon>Pseudomonadati</taxon>
        <taxon>Pseudomonadota</taxon>
        <taxon>Alphaproteobacteria</taxon>
        <taxon>Rhodospirillales</taxon>
        <taxon>Azospirillaceae</taxon>
        <taxon>Skermanella</taxon>
    </lineage>
</organism>
<dbReference type="AlphaFoldDB" id="A0A512DKL0"/>
<keyword evidence="4" id="KW-0804">Transcription</keyword>
<evidence type="ECO:0000259" key="6">
    <source>
        <dbReference type="PROSITE" id="PS50977"/>
    </source>
</evidence>
<dbReference type="InterPro" id="IPR001647">
    <property type="entry name" value="HTH_TetR"/>
</dbReference>
<keyword evidence="2" id="KW-0805">Transcription regulation</keyword>
<name>A0A512DKL0_9PROT</name>
<evidence type="ECO:0000256" key="3">
    <source>
        <dbReference type="ARBA" id="ARBA00023125"/>
    </source>
</evidence>
<evidence type="ECO:0000313" key="7">
    <source>
        <dbReference type="EMBL" id="GEO37012.1"/>
    </source>
</evidence>
<dbReference type="InterPro" id="IPR009057">
    <property type="entry name" value="Homeodomain-like_sf"/>
</dbReference>
<accession>A0A512DKL0</accession>
<dbReference type="InterPro" id="IPR050109">
    <property type="entry name" value="HTH-type_TetR-like_transc_reg"/>
</dbReference>
<dbReference type="GO" id="GO:0003700">
    <property type="term" value="F:DNA-binding transcription factor activity"/>
    <property type="evidence" value="ECO:0007669"/>
    <property type="project" value="TreeGrafter"/>
</dbReference>
<gene>
    <name evidence="7" type="ORF">SAE02_11600</name>
</gene>
<keyword evidence="1" id="KW-0678">Repressor</keyword>
<sequence length="235" mass="25343">MGQGGKDDAPASTASATAIDAREAQQQRILAAAMACFARSGFHKASMQDICAEAGMSAGNLYRYFRSKEAIIAAIAEAERVRNAALFDLLQRAEDPVRGLIELARCYLRDMQGRDAPMLCTEIIAEALRNPEIRTMFERNINEAHAACAHALRQGIAQGYVDPGLDVDVAVRMLMALGDGIVAHRVIADFMTDDRTEAVLEVMLERFLRPHAASTVVLADTLSSQPAAAPLPTSA</sequence>
<dbReference type="OrthoDB" id="9808189at2"/>
<feature type="domain" description="HTH tetR-type" evidence="6">
    <location>
        <begin position="23"/>
        <end position="83"/>
    </location>
</feature>
<dbReference type="PROSITE" id="PS50977">
    <property type="entry name" value="HTH_TETR_2"/>
    <property type="match status" value="1"/>
</dbReference>
<comment type="caution">
    <text evidence="7">The sequence shown here is derived from an EMBL/GenBank/DDBJ whole genome shotgun (WGS) entry which is preliminary data.</text>
</comment>
<dbReference type="Pfam" id="PF00440">
    <property type="entry name" value="TetR_N"/>
    <property type="match status" value="1"/>
</dbReference>
<dbReference type="Gene3D" id="1.10.10.60">
    <property type="entry name" value="Homeodomain-like"/>
    <property type="match status" value="1"/>
</dbReference>
<evidence type="ECO:0000256" key="1">
    <source>
        <dbReference type="ARBA" id="ARBA00022491"/>
    </source>
</evidence>
<dbReference type="Gene3D" id="1.10.357.10">
    <property type="entry name" value="Tetracycline Repressor, domain 2"/>
    <property type="match status" value="1"/>
</dbReference>
<feature type="DNA-binding region" description="H-T-H motif" evidence="5">
    <location>
        <begin position="46"/>
        <end position="65"/>
    </location>
</feature>
<keyword evidence="3 5" id="KW-0238">DNA-binding</keyword>
<keyword evidence="8" id="KW-1185">Reference proteome</keyword>
<proteinExistence type="predicted"/>
<dbReference type="PANTHER" id="PTHR30055">
    <property type="entry name" value="HTH-TYPE TRANSCRIPTIONAL REGULATOR RUTR"/>
    <property type="match status" value="1"/>
</dbReference>
<dbReference type="PANTHER" id="PTHR30055:SF226">
    <property type="entry name" value="HTH-TYPE TRANSCRIPTIONAL REGULATOR PKSA"/>
    <property type="match status" value="1"/>
</dbReference>
<dbReference type="RefSeq" id="WP_052830798.1">
    <property type="nucleotide sequence ID" value="NZ_BJYZ01000003.1"/>
</dbReference>
<dbReference type="InterPro" id="IPR036271">
    <property type="entry name" value="Tet_transcr_reg_TetR-rel_C_sf"/>
</dbReference>
<protein>
    <submittedName>
        <fullName evidence="7">TetR family transcriptional regulator</fullName>
    </submittedName>
</protein>
<evidence type="ECO:0000256" key="2">
    <source>
        <dbReference type="ARBA" id="ARBA00023015"/>
    </source>
</evidence>
<dbReference type="PRINTS" id="PR00455">
    <property type="entry name" value="HTHTETR"/>
</dbReference>